<keyword evidence="1" id="KW-0597">Phosphoprotein</keyword>
<sequence length="1074" mass="123023">MKIFNSKSVFFLLFLTVFSAFLFSAYYTYGLYRAYRVSQNNTQQVEFFTKTDRLIDRLTDEVYTSAIYLGKENSQNAKQLKSDRQKVSAAMDDLKSWIGTHAEFNHYLTYLTDIEKNLGFVHSKVDTLSKDYNNIFFDEYDDNIFQQMIMMLKDVSRKTVKIRNGEALKQFIALETLKYHLALEKSYLSFIVEKSLVMGKKDLVAWDRLHIENNFPKYDISHIHTRLSVAQFENLGLNETVMIYAESGNGLYTVTLPQIKTVYAQKIAFVQSIQNAILKKITHLLSVESAQKQKNMMQYLYVSLFFLSLFFFLLYLFRMMHKEKQLLEDTLKSIEIGLTPKKNRELKEIIATRDNRKIYKFLAQTINEANEANKETFLANMSHEIRTPLNGIIGFTDLLKGTALDIEQKEFVDIIDTSSHHLVGIINDILDYSKMGSGKFEIESIPFKTFETFETAVESYAAKAFSKDIELGIYIDPTIPHTLIGDPTKVSQVIINLISNATKFTNVHGAINVNISQVAETQNDVTLHFSISDTGIGISREQKAKIFEAFSQADSSTSRKYGGTGLGLSISSRIISFMGGELDVDSEEGEGSTFFFTLHFNKSEVEEENYAQRYKGMSIALVLPSQDIYRQIDINLIAYFDYLGVSFKVYYGDEIFALEQSELPDVVFFSQEYTRHKGELERYLELPTQLVLLTTGELQRDFNVPSDKVRKIVYKPVNFTKIITVLELCQQKEESQKVEKEHTASYCHFDNIHALIAEDNLINQKLIKRILNDFGLEVTVADNGKEAFDLRKQNEYDMIFMDIQMPVMGGIEATKEIIRFERVNRIRHIPIVALTANALHGDREKYIEAGMDNYLSKPLDLDKLNTLLQEYFPTCITPQKAGEEKETVSIHDSDETTSLTEEVSLSDNSVKEETLKEAVPIPEETTAQNSETPVPKEVSVKAKETQMQTKEAQVASPAQTVQAEQKKPSRDILLYHSFPMIANIYAKMLINLGYSVDKVTSEDDFMDRIEDTRYQFVLFDGRPFKSIKCLISDTIRDTGAKPYVILSPNKHVDFCCEILREGVHVSEVREKLQK</sequence>
<dbReference type="FunFam" id="3.30.565.10:FF:000010">
    <property type="entry name" value="Sensor histidine kinase RcsC"/>
    <property type="match status" value="1"/>
</dbReference>
<dbReference type="SUPFAM" id="SSF47384">
    <property type="entry name" value="Homodimeric domain of signal transducing histidine kinase"/>
    <property type="match status" value="1"/>
</dbReference>
<dbReference type="PROSITE" id="PS50109">
    <property type="entry name" value="HIS_KIN"/>
    <property type="match status" value="1"/>
</dbReference>
<name>A0A1W1BP66_9ZZZZ</name>
<dbReference type="Gene3D" id="3.40.50.2300">
    <property type="match status" value="1"/>
</dbReference>
<feature type="compositionally biased region" description="Basic and acidic residues" evidence="3">
    <location>
        <begin position="881"/>
        <end position="894"/>
    </location>
</feature>
<evidence type="ECO:0000256" key="4">
    <source>
        <dbReference type="SAM" id="Phobius"/>
    </source>
</evidence>
<dbReference type="AlphaFoldDB" id="A0A1W1BP66"/>
<dbReference type="PANTHER" id="PTHR45339">
    <property type="entry name" value="HYBRID SIGNAL TRANSDUCTION HISTIDINE KINASE J"/>
    <property type="match status" value="1"/>
</dbReference>
<evidence type="ECO:0000256" key="2">
    <source>
        <dbReference type="ARBA" id="ARBA00023012"/>
    </source>
</evidence>
<dbReference type="CDD" id="cd00082">
    <property type="entry name" value="HisKA"/>
    <property type="match status" value="1"/>
</dbReference>
<feature type="region of interest" description="Disordered" evidence="3">
    <location>
        <begin position="880"/>
        <end position="963"/>
    </location>
</feature>
<organism evidence="7">
    <name type="scientific">hydrothermal vent metagenome</name>
    <dbReference type="NCBI Taxonomy" id="652676"/>
    <lineage>
        <taxon>unclassified sequences</taxon>
        <taxon>metagenomes</taxon>
        <taxon>ecological metagenomes</taxon>
    </lineage>
</organism>
<dbReference type="SUPFAM" id="SSF52172">
    <property type="entry name" value="CheY-like"/>
    <property type="match status" value="1"/>
</dbReference>
<dbReference type="InterPro" id="IPR036890">
    <property type="entry name" value="HATPase_C_sf"/>
</dbReference>
<reference evidence="7" key="1">
    <citation type="submission" date="2016-10" db="EMBL/GenBank/DDBJ databases">
        <authorList>
            <person name="de Groot N.N."/>
        </authorList>
    </citation>
    <scope>NUCLEOTIDE SEQUENCE</scope>
</reference>
<dbReference type="SUPFAM" id="SSF55874">
    <property type="entry name" value="ATPase domain of HSP90 chaperone/DNA topoisomerase II/histidine kinase"/>
    <property type="match status" value="1"/>
</dbReference>
<keyword evidence="4" id="KW-0812">Transmembrane</keyword>
<dbReference type="InterPro" id="IPR004358">
    <property type="entry name" value="Sig_transdc_His_kin-like_C"/>
</dbReference>
<dbReference type="SMART" id="SM00388">
    <property type="entry name" value="HisKA"/>
    <property type="match status" value="1"/>
</dbReference>
<gene>
    <name evidence="7" type="ORF">MNB_SV-10-768</name>
</gene>
<dbReference type="InterPro" id="IPR005467">
    <property type="entry name" value="His_kinase_dom"/>
</dbReference>
<dbReference type="Gene3D" id="3.30.565.10">
    <property type="entry name" value="Histidine kinase-like ATPase, C-terminal domain"/>
    <property type="match status" value="1"/>
</dbReference>
<dbReference type="PROSITE" id="PS50110">
    <property type="entry name" value="RESPONSE_REGULATORY"/>
    <property type="match status" value="1"/>
</dbReference>
<proteinExistence type="predicted"/>
<dbReference type="SMART" id="SM00448">
    <property type="entry name" value="REC"/>
    <property type="match status" value="1"/>
</dbReference>
<accession>A0A1W1BP66</accession>
<protein>
    <submittedName>
        <fullName evidence="7">BarA sensory histidine kinase (= VarS = GacS)</fullName>
    </submittedName>
</protein>
<dbReference type="SMART" id="SM00387">
    <property type="entry name" value="HATPase_c"/>
    <property type="match status" value="1"/>
</dbReference>
<feature type="domain" description="Response regulatory" evidence="6">
    <location>
        <begin position="753"/>
        <end position="872"/>
    </location>
</feature>
<dbReference type="GO" id="GO:0000155">
    <property type="term" value="F:phosphorelay sensor kinase activity"/>
    <property type="evidence" value="ECO:0007669"/>
    <property type="project" value="InterPro"/>
</dbReference>
<dbReference type="PRINTS" id="PR00344">
    <property type="entry name" value="BCTRLSENSOR"/>
</dbReference>
<evidence type="ECO:0000313" key="7">
    <source>
        <dbReference type="EMBL" id="SFV55368.1"/>
    </source>
</evidence>
<evidence type="ECO:0000259" key="6">
    <source>
        <dbReference type="PROSITE" id="PS50110"/>
    </source>
</evidence>
<evidence type="ECO:0000259" key="5">
    <source>
        <dbReference type="PROSITE" id="PS50109"/>
    </source>
</evidence>
<feature type="domain" description="Histidine kinase" evidence="5">
    <location>
        <begin position="380"/>
        <end position="602"/>
    </location>
</feature>
<dbReference type="Pfam" id="PF02518">
    <property type="entry name" value="HATPase_c"/>
    <property type="match status" value="1"/>
</dbReference>
<keyword evidence="2" id="KW-0902">Two-component regulatory system</keyword>
<dbReference type="Gene3D" id="1.10.287.130">
    <property type="match status" value="1"/>
</dbReference>
<keyword evidence="4" id="KW-1133">Transmembrane helix</keyword>
<feature type="compositionally biased region" description="Polar residues" evidence="3">
    <location>
        <begin position="945"/>
        <end position="963"/>
    </location>
</feature>
<dbReference type="EMBL" id="FPHL01000010">
    <property type="protein sequence ID" value="SFV55368.1"/>
    <property type="molecule type" value="Genomic_DNA"/>
</dbReference>
<dbReference type="PANTHER" id="PTHR45339:SF1">
    <property type="entry name" value="HYBRID SIGNAL TRANSDUCTION HISTIDINE KINASE J"/>
    <property type="match status" value="1"/>
</dbReference>
<keyword evidence="4" id="KW-0472">Membrane</keyword>
<dbReference type="InterPro" id="IPR003661">
    <property type="entry name" value="HisK_dim/P_dom"/>
</dbReference>
<dbReference type="InterPro" id="IPR003594">
    <property type="entry name" value="HATPase_dom"/>
</dbReference>
<dbReference type="CDD" id="cd16922">
    <property type="entry name" value="HATPase_EvgS-ArcB-TorS-like"/>
    <property type="match status" value="1"/>
</dbReference>
<keyword evidence="7" id="KW-0808">Transferase</keyword>
<feature type="compositionally biased region" description="Polar residues" evidence="3">
    <location>
        <begin position="896"/>
        <end position="908"/>
    </location>
</feature>
<feature type="transmembrane region" description="Helical" evidence="4">
    <location>
        <begin position="299"/>
        <end position="317"/>
    </location>
</feature>
<dbReference type="CDD" id="cd17546">
    <property type="entry name" value="REC_hyHK_CKI1_RcsC-like"/>
    <property type="match status" value="1"/>
</dbReference>
<dbReference type="Pfam" id="PF00072">
    <property type="entry name" value="Response_reg"/>
    <property type="match status" value="1"/>
</dbReference>
<keyword evidence="7" id="KW-0418">Kinase</keyword>
<dbReference type="InterPro" id="IPR036097">
    <property type="entry name" value="HisK_dim/P_sf"/>
</dbReference>
<dbReference type="InterPro" id="IPR011006">
    <property type="entry name" value="CheY-like_superfamily"/>
</dbReference>
<evidence type="ECO:0000256" key="1">
    <source>
        <dbReference type="ARBA" id="ARBA00022553"/>
    </source>
</evidence>
<dbReference type="Pfam" id="PF00512">
    <property type="entry name" value="HisKA"/>
    <property type="match status" value="1"/>
</dbReference>
<dbReference type="InterPro" id="IPR001789">
    <property type="entry name" value="Sig_transdc_resp-reg_receiver"/>
</dbReference>
<evidence type="ECO:0000256" key="3">
    <source>
        <dbReference type="SAM" id="MobiDB-lite"/>
    </source>
</evidence>